<dbReference type="Proteomes" id="UP000030153">
    <property type="component" value="Unassembled WGS sequence"/>
</dbReference>
<sequence>MAHQTHQEAIKALHECMEACNHCYDACLKEDDLNGMRDCIRLDRECADICAYLEQAITRGTPFVSELAQACAAICERCGEECKKHDHKHCQDCADACFKCADACKKLIA</sequence>
<evidence type="ECO:0000313" key="2">
    <source>
        <dbReference type="Proteomes" id="UP000030153"/>
    </source>
</evidence>
<evidence type="ECO:0008006" key="3">
    <source>
        <dbReference type="Google" id="ProtNLM"/>
    </source>
</evidence>
<organism evidence="1 2">
    <name type="scientific">Pontibacillus chungwhensis BH030062</name>
    <dbReference type="NCBI Taxonomy" id="1385513"/>
    <lineage>
        <taxon>Bacteria</taxon>
        <taxon>Bacillati</taxon>
        <taxon>Bacillota</taxon>
        <taxon>Bacilli</taxon>
        <taxon>Bacillales</taxon>
        <taxon>Bacillaceae</taxon>
        <taxon>Pontibacillus</taxon>
    </lineage>
</organism>
<name>A0A0A2UUT2_9BACI</name>
<evidence type="ECO:0000313" key="1">
    <source>
        <dbReference type="EMBL" id="KGP90246.1"/>
    </source>
</evidence>
<dbReference type="PANTHER" id="PTHR37310">
    <property type="entry name" value="CYTOPLASMIC PROTEIN-RELATED"/>
    <property type="match status" value="1"/>
</dbReference>
<reference evidence="1 2" key="1">
    <citation type="submission" date="2013-08" db="EMBL/GenBank/DDBJ databases">
        <title>Genome of Pontibacillus chungwhensis.</title>
        <authorList>
            <person name="Wang Q."/>
            <person name="Wang G."/>
        </authorList>
    </citation>
    <scope>NUCLEOTIDE SEQUENCE [LARGE SCALE GENOMIC DNA]</scope>
    <source>
        <strain evidence="1 2">BH030062</strain>
    </source>
</reference>
<proteinExistence type="predicted"/>
<dbReference type="eggNOG" id="ENOG5032SB1">
    <property type="taxonomic scope" value="Bacteria"/>
</dbReference>
<protein>
    <recommendedName>
        <fullName evidence="3">Ferredoxin</fullName>
    </recommendedName>
</protein>
<dbReference type="RefSeq" id="WP_036786334.1">
    <property type="nucleotide sequence ID" value="NZ_AVBG01000014.1"/>
</dbReference>
<dbReference type="InterPro" id="IPR044543">
    <property type="entry name" value="YHJQ-like"/>
</dbReference>
<dbReference type="CDD" id="cd08026">
    <property type="entry name" value="DUF326"/>
    <property type="match status" value="1"/>
</dbReference>
<comment type="caution">
    <text evidence="1">The sequence shown here is derived from an EMBL/GenBank/DDBJ whole genome shotgun (WGS) entry which is preliminary data.</text>
</comment>
<dbReference type="STRING" id="1385513.N780_05955"/>
<keyword evidence="2" id="KW-1185">Reference proteome</keyword>
<dbReference type="PANTHER" id="PTHR37310:SF1">
    <property type="entry name" value="CYTOPLASMIC PROTEIN"/>
    <property type="match status" value="1"/>
</dbReference>
<dbReference type="Pfam" id="PF03860">
    <property type="entry name" value="Csp"/>
    <property type="match status" value="1"/>
</dbReference>
<gene>
    <name evidence="1" type="ORF">N780_05955</name>
</gene>
<dbReference type="Gene3D" id="1.20.1270.360">
    <property type="match status" value="1"/>
</dbReference>
<dbReference type="InterPro" id="IPR005560">
    <property type="entry name" value="Csp_YhjQ"/>
</dbReference>
<accession>A0A0A2UUT2</accession>
<dbReference type="AlphaFoldDB" id="A0A0A2UUT2"/>
<dbReference type="OrthoDB" id="5396211at2"/>
<dbReference type="EMBL" id="AVBG01000014">
    <property type="protein sequence ID" value="KGP90246.1"/>
    <property type="molecule type" value="Genomic_DNA"/>
</dbReference>